<organism evidence="3 4">
    <name type="scientific">Pinibacter aurantiacus</name>
    <dbReference type="NCBI Taxonomy" id="2851599"/>
    <lineage>
        <taxon>Bacteria</taxon>
        <taxon>Pseudomonadati</taxon>
        <taxon>Bacteroidota</taxon>
        <taxon>Chitinophagia</taxon>
        <taxon>Chitinophagales</taxon>
        <taxon>Chitinophagaceae</taxon>
        <taxon>Pinibacter</taxon>
    </lineage>
</organism>
<evidence type="ECO:0000313" key="3">
    <source>
        <dbReference type="EMBL" id="MBV4358658.1"/>
    </source>
</evidence>
<dbReference type="RefSeq" id="WP_217792366.1">
    <property type="nucleotide sequence ID" value="NZ_JAHSPG010000012.1"/>
</dbReference>
<feature type="signal peptide" evidence="1">
    <location>
        <begin position="1"/>
        <end position="20"/>
    </location>
</feature>
<evidence type="ECO:0000313" key="4">
    <source>
        <dbReference type="Proteomes" id="UP000812270"/>
    </source>
</evidence>
<gene>
    <name evidence="3" type="ORF">KTO63_15950</name>
</gene>
<dbReference type="AlphaFoldDB" id="A0A9E2S8U4"/>
<evidence type="ECO:0000259" key="2">
    <source>
        <dbReference type="Pfam" id="PF06283"/>
    </source>
</evidence>
<dbReference type="Pfam" id="PF06283">
    <property type="entry name" value="ThuA"/>
    <property type="match status" value="1"/>
</dbReference>
<accession>A0A9E2S8U4</accession>
<feature type="chain" id="PRO_5038824886" evidence="1">
    <location>
        <begin position="21"/>
        <end position="256"/>
    </location>
</feature>
<comment type="caution">
    <text evidence="3">The sequence shown here is derived from an EMBL/GenBank/DDBJ whole genome shotgun (WGS) entry which is preliminary data.</text>
</comment>
<protein>
    <submittedName>
        <fullName evidence="3">ThuA domain-containing protein</fullName>
    </submittedName>
</protein>
<dbReference type="PANTHER" id="PTHR40469">
    <property type="entry name" value="SECRETED GLYCOSYL HYDROLASE"/>
    <property type="match status" value="1"/>
</dbReference>
<dbReference type="Proteomes" id="UP000812270">
    <property type="component" value="Unassembled WGS sequence"/>
</dbReference>
<dbReference type="EMBL" id="JAHSPG010000012">
    <property type="protein sequence ID" value="MBV4358658.1"/>
    <property type="molecule type" value="Genomic_DNA"/>
</dbReference>
<sequence length="256" mass="29672">MNKTSLLILFFTLAFGKLHAQNNSPKRFHVIALYENGGHHIAYSKAARIWLDKLATDSNFAIDYINKTDSIDDEFLSRYQLFIQLDYPPYAWTKNAEQAFIKYIEQGKGGWIGFHHATLLGEFDGYPMWQWFSDFMGGTKFKNYIPDFADGKVKVEDARHPCMKGLPKEFVINKEEWYTYDKSPRSNVKVLASVDESTYTPETDTKMGDHPVVWTNPKYAAKNIYIFMGHAPELFDNPAYTTLFRNAIFWASTHTR</sequence>
<dbReference type="PANTHER" id="PTHR40469:SF2">
    <property type="entry name" value="GALACTOSE-BINDING DOMAIN-LIKE SUPERFAMILY PROTEIN"/>
    <property type="match status" value="1"/>
</dbReference>
<keyword evidence="1" id="KW-0732">Signal</keyword>
<keyword evidence="4" id="KW-1185">Reference proteome</keyword>
<evidence type="ECO:0000256" key="1">
    <source>
        <dbReference type="SAM" id="SignalP"/>
    </source>
</evidence>
<name>A0A9E2S8U4_9BACT</name>
<reference evidence="3" key="1">
    <citation type="submission" date="2021-06" db="EMBL/GenBank/DDBJ databases">
        <authorList>
            <person name="Huq M.A."/>
        </authorList>
    </citation>
    <scope>NUCLEOTIDE SEQUENCE</scope>
    <source>
        <strain evidence="3">MAH-26</strain>
    </source>
</reference>
<proteinExistence type="predicted"/>
<dbReference type="InterPro" id="IPR029010">
    <property type="entry name" value="ThuA-like"/>
</dbReference>
<feature type="domain" description="ThuA-like" evidence="2">
    <location>
        <begin position="37"/>
        <end position="251"/>
    </location>
</feature>